<dbReference type="AlphaFoldDB" id="A0AAW1ZKR3"/>
<evidence type="ECO:0000313" key="3">
    <source>
        <dbReference type="Proteomes" id="UP001479290"/>
    </source>
</evidence>
<organism evidence="2 3">
    <name type="scientific">Culter alburnus</name>
    <name type="common">Topmouth culter</name>
    <dbReference type="NCBI Taxonomy" id="194366"/>
    <lineage>
        <taxon>Eukaryota</taxon>
        <taxon>Metazoa</taxon>
        <taxon>Chordata</taxon>
        <taxon>Craniata</taxon>
        <taxon>Vertebrata</taxon>
        <taxon>Euteleostomi</taxon>
        <taxon>Actinopterygii</taxon>
        <taxon>Neopterygii</taxon>
        <taxon>Teleostei</taxon>
        <taxon>Ostariophysi</taxon>
        <taxon>Cypriniformes</taxon>
        <taxon>Xenocyprididae</taxon>
        <taxon>Xenocypridinae</taxon>
        <taxon>Culter</taxon>
    </lineage>
</organism>
<reference evidence="2 3" key="1">
    <citation type="submission" date="2024-05" db="EMBL/GenBank/DDBJ databases">
        <title>A high-quality chromosomal-level genome assembly of Topmouth culter (Culter alburnus).</title>
        <authorList>
            <person name="Zhao H."/>
        </authorList>
    </citation>
    <scope>NUCLEOTIDE SEQUENCE [LARGE SCALE GENOMIC DNA]</scope>
    <source>
        <strain evidence="2">CATC2023</strain>
        <tissue evidence="2">Muscle</tissue>
    </source>
</reference>
<comment type="caution">
    <text evidence="2">The sequence shown here is derived from an EMBL/GenBank/DDBJ whole genome shotgun (WGS) entry which is preliminary data.</text>
</comment>
<name>A0AAW1ZKR3_CULAL</name>
<protein>
    <submittedName>
        <fullName evidence="2">Uncharacterized protein</fullName>
    </submittedName>
</protein>
<accession>A0AAW1ZKR3</accession>
<feature type="compositionally biased region" description="Basic and acidic residues" evidence="1">
    <location>
        <begin position="40"/>
        <end position="49"/>
    </location>
</feature>
<dbReference type="EMBL" id="JAWDJR010000015">
    <property type="protein sequence ID" value="KAK9961941.1"/>
    <property type="molecule type" value="Genomic_DNA"/>
</dbReference>
<sequence length="714" mass="82730">MEQKSAAHLQPGDQKDSDGESDVAPKSVDHLSPVELTDSDGERDVEPKSADQQQNQKKVYRSTRPGPKSFTIYISTRKWKKIKPLPGSRKLQKSWTHVIYEKFRKQNPCCTLVFTYQHLKVTHSRKYRCPFMTVKASCSFKTCNAHYIFHLRHKPLSSDKRIPIQVTRIGKVTHLKREVRSRHASYQKRGKIAKEVVQGVSNAYYKNLRETPVPELMAGNITRSLNKNILKVVSSEIQKSCRLHDDVILELMLTQKIMKDTDMSYKFCPGYVQHLQVDPFGVHLYTETGMVILVQHLRKGPVTLHLDATGGVVSRIPSQAKRVFYYSINLPGHGKDKPPLPVSEMITNDHTIPNVSFWLHQTVTKIRKLTLYNIHQVETDYSWALIQSVLLSFNKQDINTYLMESYNVVKGNNTMTEFRRLTVLHLCSAHIIKAVQGAIGRKTTDKGLKEFATHCVAQLMNTTSLQRALDIFKCMCYVFYTKSNTQCVNQSLQTLQDHIRGIIIPEDTLDEKQAVDDYIPPEAKTILARSPFTKEFGSVLEAVMAIEDPELENEMDNNKYHCPEILDILMKDYMPIFPLWSGLMLGDLKRFKDRESIRDDSYVQKTHDTNCHAENWFCIVKDKILLKKLHHRPATFIQKMYASLQGRYREHILQHDLPDRMLQKRFNVKQHSLEDFEEKWSKKSMRDRKEKKTKYFHTPEVMPCPKKTVSIKGH</sequence>
<proteinExistence type="predicted"/>
<feature type="region of interest" description="Disordered" evidence="1">
    <location>
        <begin position="1"/>
        <end position="64"/>
    </location>
</feature>
<evidence type="ECO:0000256" key="1">
    <source>
        <dbReference type="SAM" id="MobiDB-lite"/>
    </source>
</evidence>
<keyword evidence="3" id="KW-1185">Reference proteome</keyword>
<evidence type="ECO:0000313" key="2">
    <source>
        <dbReference type="EMBL" id="KAK9961941.1"/>
    </source>
</evidence>
<dbReference type="Proteomes" id="UP001479290">
    <property type="component" value="Unassembled WGS sequence"/>
</dbReference>
<gene>
    <name evidence="2" type="ORF">ABG768_007335</name>
</gene>